<evidence type="ECO:0000313" key="6">
    <source>
        <dbReference type="EMBL" id="KTD76455.1"/>
    </source>
</evidence>
<comment type="caution">
    <text evidence="6">The sequence shown here is derived from an EMBL/GenBank/DDBJ whole genome shotgun (WGS) entry which is preliminary data.</text>
</comment>
<gene>
    <name evidence="6" type="ORF">Lwal_2177</name>
</gene>
<evidence type="ECO:0000313" key="7">
    <source>
        <dbReference type="Proteomes" id="UP000054729"/>
    </source>
</evidence>
<evidence type="ECO:0000256" key="1">
    <source>
        <dbReference type="ARBA" id="ARBA00004196"/>
    </source>
</evidence>
<dbReference type="GO" id="GO:0030313">
    <property type="term" value="C:cell envelope"/>
    <property type="evidence" value="ECO:0007669"/>
    <property type="project" value="UniProtKB-SubCell"/>
</dbReference>
<dbReference type="InterPro" id="IPR018313">
    <property type="entry name" value="SBP_3_CS"/>
</dbReference>
<dbReference type="SMART" id="SM00062">
    <property type="entry name" value="PBPb"/>
    <property type="match status" value="1"/>
</dbReference>
<comment type="similarity">
    <text evidence="2 4">Belongs to the bacterial solute-binding protein 3 family.</text>
</comment>
<dbReference type="PANTHER" id="PTHR35936">
    <property type="entry name" value="MEMBRANE-BOUND LYTIC MUREIN TRANSGLYCOSYLASE F"/>
    <property type="match status" value="1"/>
</dbReference>
<dbReference type="Pfam" id="PF00497">
    <property type="entry name" value="SBP_bac_3"/>
    <property type="match status" value="1"/>
</dbReference>
<sequence>MTKIRSGIIRLVFLLLIVSPCYAVINVGTVEFDPPYVISLNQGFEIELVKSICHQLNQECIFKRMDYNKLFSALDSGSIDLAMDNIDFYVSPNALNGDYLYSFPYLLSKGQFLVLKSSGIKSVHDLPAGSKIGLVREQAQQNQGIFYNFFLNKYKSQFKVVIFDDLDSLLTNLTSGNIDAAFLDRGEVNYWVLDESKQFKALGNPMKVADGIGLMSLPSNASLMAQVNQALEQLEQSGEYSALYTTYFGISNY</sequence>
<dbReference type="Proteomes" id="UP000054729">
    <property type="component" value="Unassembled WGS sequence"/>
</dbReference>
<dbReference type="Gene3D" id="3.40.190.10">
    <property type="entry name" value="Periplasmic binding protein-like II"/>
    <property type="match status" value="2"/>
</dbReference>
<keyword evidence="3" id="KW-0732">Signal</keyword>
<protein>
    <submittedName>
        <fullName evidence="6">Arginine-binding periplasmic protein</fullName>
    </submittedName>
</protein>
<dbReference type="RefSeq" id="WP_058480812.1">
    <property type="nucleotide sequence ID" value="NZ_CAAAIQ010000001.1"/>
</dbReference>
<comment type="subcellular location">
    <subcellularLocation>
        <location evidence="1">Cell envelope</location>
    </subcellularLocation>
</comment>
<keyword evidence="7" id="KW-1185">Reference proteome</keyword>
<dbReference type="InterPro" id="IPR001638">
    <property type="entry name" value="Solute-binding_3/MltF_N"/>
</dbReference>
<accession>A0A0W1A510</accession>
<dbReference type="EMBL" id="LNZB01000051">
    <property type="protein sequence ID" value="KTD76455.1"/>
    <property type="molecule type" value="Genomic_DNA"/>
</dbReference>
<dbReference type="PATRIC" id="fig|66969.6.peg.2367"/>
<dbReference type="PANTHER" id="PTHR35936:SF19">
    <property type="entry name" value="AMINO-ACID-BINDING PROTEIN YXEM-RELATED"/>
    <property type="match status" value="1"/>
</dbReference>
<dbReference type="STRING" id="66969.Lwal_2177"/>
<evidence type="ECO:0000256" key="2">
    <source>
        <dbReference type="ARBA" id="ARBA00010333"/>
    </source>
</evidence>
<dbReference type="SUPFAM" id="SSF53850">
    <property type="entry name" value="Periplasmic binding protein-like II"/>
    <property type="match status" value="1"/>
</dbReference>
<evidence type="ECO:0000256" key="4">
    <source>
        <dbReference type="RuleBase" id="RU003744"/>
    </source>
</evidence>
<feature type="domain" description="Solute-binding protein family 3/N-terminal" evidence="5">
    <location>
        <begin position="24"/>
        <end position="251"/>
    </location>
</feature>
<dbReference type="AlphaFoldDB" id="A0A0W1A510"/>
<evidence type="ECO:0000256" key="3">
    <source>
        <dbReference type="ARBA" id="ARBA00022729"/>
    </source>
</evidence>
<evidence type="ECO:0000259" key="5">
    <source>
        <dbReference type="SMART" id="SM00062"/>
    </source>
</evidence>
<reference evidence="6 7" key="1">
    <citation type="submission" date="2015-11" db="EMBL/GenBank/DDBJ databases">
        <title>Genomic analysis of 38 Legionella species identifies large and diverse effector repertoires.</title>
        <authorList>
            <person name="Burstein D."/>
            <person name="Amaro F."/>
            <person name="Zusman T."/>
            <person name="Lifshitz Z."/>
            <person name="Cohen O."/>
            <person name="Gilbert J.A."/>
            <person name="Pupko T."/>
            <person name="Shuman H.A."/>
            <person name="Segal G."/>
        </authorList>
    </citation>
    <scope>NUCLEOTIDE SEQUENCE [LARGE SCALE GENOMIC DNA]</scope>
    <source>
        <strain evidence="6 7">ATCC 51914</strain>
    </source>
</reference>
<organism evidence="6 7">
    <name type="scientific">Legionella waltersii</name>
    <dbReference type="NCBI Taxonomy" id="66969"/>
    <lineage>
        <taxon>Bacteria</taxon>
        <taxon>Pseudomonadati</taxon>
        <taxon>Pseudomonadota</taxon>
        <taxon>Gammaproteobacteria</taxon>
        <taxon>Legionellales</taxon>
        <taxon>Legionellaceae</taxon>
        <taxon>Legionella</taxon>
    </lineage>
</organism>
<name>A0A0W1A510_9GAMM</name>
<dbReference type="PROSITE" id="PS01039">
    <property type="entry name" value="SBP_BACTERIAL_3"/>
    <property type="match status" value="1"/>
</dbReference>
<proteinExistence type="inferred from homology"/>